<organism evidence="2 3">
    <name type="scientific">Fodinibius halophilus</name>
    <dbReference type="NCBI Taxonomy" id="1736908"/>
    <lineage>
        <taxon>Bacteria</taxon>
        <taxon>Pseudomonadati</taxon>
        <taxon>Balneolota</taxon>
        <taxon>Balneolia</taxon>
        <taxon>Balneolales</taxon>
        <taxon>Balneolaceae</taxon>
        <taxon>Fodinibius</taxon>
    </lineage>
</organism>
<reference evidence="2 3" key="1">
    <citation type="submission" date="2020-02" db="EMBL/GenBank/DDBJ databases">
        <title>Aliifodinibius halophilus 2W32, complete genome.</title>
        <authorList>
            <person name="Li Y."/>
            <person name="Wu S."/>
        </authorList>
    </citation>
    <scope>NUCLEOTIDE SEQUENCE [LARGE SCALE GENOMIC DNA]</scope>
    <source>
        <strain evidence="2 3">2W32</strain>
    </source>
</reference>
<comment type="caution">
    <text evidence="2">The sequence shown here is derived from an EMBL/GenBank/DDBJ whole genome shotgun (WGS) entry which is preliminary data.</text>
</comment>
<accession>A0A6M1T5C9</accession>
<name>A0A6M1T5C9_9BACT</name>
<evidence type="ECO:0000313" key="2">
    <source>
        <dbReference type="EMBL" id="NGP88465.1"/>
    </source>
</evidence>
<sequence length="70" mass="7834">MLDFIIGLLVDLSLLGGIILFFMSFSKKFREYRSKLLIVSVVLITVGILSIDVASLSEAFQEGQRWASTH</sequence>
<keyword evidence="1" id="KW-0472">Membrane</keyword>
<dbReference type="Proteomes" id="UP000479132">
    <property type="component" value="Unassembled WGS sequence"/>
</dbReference>
<dbReference type="RefSeq" id="WP_165268222.1">
    <property type="nucleotide sequence ID" value="NZ_JAALLS010000010.1"/>
</dbReference>
<keyword evidence="1" id="KW-0812">Transmembrane</keyword>
<gene>
    <name evidence="2" type="ORF">G3569_08865</name>
</gene>
<dbReference type="EMBL" id="JAALLS010000010">
    <property type="protein sequence ID" value="NGP88465.1"/>
    <property type="molecule type" value="Genomic_DNA"/>
</dbReference>
<proteinExistence type="predicted"/>
<evidence type="ECO:0000256" key="1">
    <source>
        <dbReference type="SAM" id="Phobius"/>
    </source>
</evidence>
<dbReference type="AlphaFoldDB" id="A0A6M1T5C9"/>
<keyword evidence="1" id="KW-1133">Transmembrane helix</keyword>
<feature type="transmembrane region" description="Helical" evidence="1">
    <location>
        <begin position="6"/>
        <end position="24"/>
    </location>
</feature>
<keyword evidence="3" id="KW-1185">Reference proteome</keyword>
<protein>
    <submittedName>
        <fullName evidence="2">Uncharacterized protein</fullName>
    </submittedName>
</protein>
<evidence type="ECO:0000313" key="3">
    <source>
        <dbReference type="Proteomes" id="UP000479132"/>
    </source>
</evidence>
<feature type="transmembrane region" description="Helical" evidence="1">
    <location>
        <begin position="36"/>
        <end position="56"/>
    </location>
</feature>